<accession>A0ACB8VJ94</accession>
<reference evidence="1" key="1">
    <citation type="submission" date="2022-04" db="EMBL/GenBank/DDBJ databases">
        <title>Jade perch genome.</title>
        <authorList>
            <person name="Chao B."/>
        </authorList>
    </citation>
    <scope>NUCLEOTIDE SEQUENCE</scope>
    <source>
        <strain evidence="1">CB-2022</strain>
    </source>
</reference>
<organism evidence="1 2">
    <name type="scientific">Scortum barcoo</name>
    <name type="common">barcoo grunter</name>
    <dbReference type="NCBI Taxonomy" id="214431"/>
    <lineage>
        <taxon>Eukaryota</taxon>
        <taxon>Metazoa</taxon>
        <taxon>Chordata</taxon>
        <taxon>Craniata</taxon>
        <taxon>Vertebrata</taxon>
        <taxon>Euteleostomi</taxon>
        <taxon>Actinopterygii</taxon>
        <taxon>Neopterygii</taxon>
        <taxon>Teleostei</taxon>
        <taxon>Neoteleostei</taxon>
        <taxon>Acanthomorphata</taxon>
        <taxon>Eupercaria</taxon>
        <taxon>Centrarchiformes</taxon>
        <taxon>Terapontoidei</taxon>
        <taxon>Terapontidae</taxon>
        <taxon>Scortum</taxon>
    </lineage>
</organism>
<evidence type="ECO:0000313" key="2">
    <source>
        <dbReference type="Proteomes" id="UP000831701"/>
    </source>
</evidence>
<sequence>MMTFSAGCWICLLTLTVAMLFSAGEVVSSDPIGLPCCHKVNARKIHKFQACYEQFPRDDCKQHAFLIINKRGQWCISPNATWLNDMRDKLQFIKPHLSGRKQLRSRVSSGAAKCSKMWTTFSAGRWICLLTLAGVMPLCAAEVNSQIIELPCCRGNKVREIDNIKECFEQNPRARCNHHAYVIITKDQKMICVAHPPPPWLKKKLDSGELSCPPEISKPRRLKKKKKM</sequence>
<keyword evidence="2" id="KW-1185">Reference proteome</keyword>
<name>A0ACB8VJ94_9TELE</name>
<dbReference type="EMBL" id="CM041551">
    <property type="protein sequence ID" value="KAI3355470.1"/>
    <property type="molecule type" value="Genomic_DNA"/>
</dbReference>
<comment type="caution">
    <text evidence="1">The sequence shown here is derived from an EMBL/GenBank/DDBJ whole genome shotgun (WGS) entry which is preliminary data.</text>
</comment>
<evidence type="ECO:0000313" key="1">
    <source>
        <dbReference type="EMBL" id="KAI3355470.1"/>
    </source>
</evidence>
<proteinExistence type="predicted"/>
<protein>
    <submittedName>
        <fullName evidence="1">Uncharacterized protein</fullName>
    </submittedName>
</protein>
<dbReference type="Proteomes" id="UP000831701">
    <property type="component" value="Chromosome 21"/>
</dbReference>
<gene>
    <name evidence="1" type="ORF">L3Q82_018311</name>
</gene>